<accession>A0A7G6YBM1</accession>
<keyword evidence="1" id="KW-0233">DNA recombination</keyword>
<evidence type="ECO:0000256" key="2">
    <source>
        <dbReference type="SAM" id="MobiDB-lite"/>
    </source>
</evidence>
<gene>
    <name evidence="3" type="ORF">F1C12_12610</name>
</gene>
<dbReference type="KEGG" id="lse:F1C12_12610"/>
<evidence type="ECO:0000313" key="4">
    <source>
        <dbReference type="Proteomes" id="UP000515511"/>
    </source>
</evidence>
<dbReference type="RefSeq" id="WP_185275355.1">
    <property type="nucleotide sequence ID" value="NZ_CP043641.1"/>
</dbReference>
<protein>
    <submittedName>
        <fullName evidence="3">Site-specific integrase</fullName>
    </submittedName>
</protein>
<sequence length="323" mass="36572">MSTKPTIARRQDRGYSNAHPEDNHRVIESYYPRTDRESWDAVKDFVRAAVTPFADESKPVVQNYMTTVKKFAVWAHKRGLPMDALDEVLSTPFLVRYTADVLDKGKTSTRHTQLALLRLVVERSGQVDENYSRKPRVMDYLEGREIYSEAEKTRFYSSCNSRSTEKQRNNMRVYVALGFGAGLTSKEMNILRVEHIVQEASHVAVHVPGKNARVVPVRAEWATLLLRGLETRFEGDYALSGYRDPQFSKTLATGIAAATPSEPHPNPTRMRATWIVDLLVSGLRQDVVCEVAGIGTDALRTYLQRMPPYDFGDYVELIVGATR</sequence>
<dbReference type="SUPFAM" id="SSF56349">
    <property type="entry name" value="DNA breaking-rejoining enzymes"/>
    <property type="match status" value="1"/>
</dbReference>
<dbReference type="AlphaFoldDB" id="A0A7G6YBM1"/>
<dbReference type="EMBL" id="CP043641">
    <property type="protein sequence ID" value="QNE35886.1"/>
    <property type="molecule type" value="Genomic_DNA"/>
</dbReference>
<dbReference type="GO" id="GO:0015074">
    <property type="term" value="P:DNA integration"/>
    <property type="evidence" value="ECO:0007669"/>
    <property type="project" value="InterPro"/>
</dbReference>
<evidence type="ECO:0000256" key="1">
    <source>
        <dbReference type="ARBA" id="ARBA00023172"/>
    </source>
</evidence>
<dbReference type="Gene3D" id="1.10.443.10">
    <property type="entry name" value="Intergrase catalytic core"/>
    <property type="match status" value="1"/>
</dbReference>
<dbReference type="GO" id="GO:0006310">
    <property type="term" value="P:DNA recombination"/>
    <property type="evidence" value="ECO:0007669"/>
    <property type="project" value="UniProtKB-KW"/>
</dbReference>
<evidence type="ECO:0000313" key="3">
    <source>
        <dbReference type="EMBL" id="QNE35886.1"/>
    </source>
</evidence>
<organism evidence="3 4">
    <name type="scientific">Leifsonia shinshuensis</name>
    <dbReference type="NCBI Taxonomy" id="150026"/>
    <lineage>
        <taxon>Bacteria</taxon>
        <taxon>Bacillati</taxon>
        <taxon>Actinomycetota</taxon>
        <taxon>Actinomycetes</taxon>
        <taxon>Micrococcales</taxon>
        <taxon>Microbacteriaceae</taxon>
        <taxon>Leifsonia</taxon>
    </lineage>
</organism>
<feature type="compositionally biased region" description="Basic and acidic residues" evidence="2">
    <location>
        <begin position="9"/>
        <end position="21"/>
    </location>
</feature>
<name>A0A7G6YBM1_9MICO</name>
<feature type="region of interest" description="Disordered" evidence="2">
    <location>
        <begin position="1"/>
        <end position="21"/>
    </location>
</feature>
<proteinExistence type="predicted"/>
<reference evidence="4" key="1">
    <citation type="submission" date="2019-09" db="EMBL/GenBank/DDBJ databases">
        <title>Antimicrobial potential of Antarctic Bacteria.</title>
        <authorList>
            <person name="Benaud N."/>
            <person name="Edwards R.J."/>
            <person name="Ferrari B.C."/>
        </authorList>
    </citation>
    <scope>NUCLEOTIDE SEQUENCE [LARGE SCALE GENOMIC DNA]</scope>
    <source>
        <strain evidence="4">INR9</strain>
    </source>
</reference>
<dbReference type="InterPro" id="IPR011010">
    <property type="entry name" value="DNA_brk_join_enz"/>
</dbReference>
<dbReference type="GO" id="GO:0003677">
    <property type="term" value="F:DNA binding"/>
    <property type="evidence" value="ECO:0007669"/>
    <property type="project" value="InterPro"/>
</dbReference>
<dbReference type="Proteomes" id="UP000515511">
    <property type="component" value="Chromosome"/>
</dbReference>
<dbReference type="InterPro" id="IPR013762">
    <property type="entry name" value="Integrase-like_cat_sf"/>
</dbReference>